<evidence type="ECO:0000313" key="1">
    <source>
        <dbReference type="EMBL" id="API81720.1"/>
    </source>
</evidence>
<evidence type="ECO:0008006" key="2">
    <source>
        <dbReference type="Google" id="ProtNLM"/>
    </source>
</evidence>
<accession>A0A1L4BK92</accession>
<organism evidence="1">
    <name type="scientific">Cafeteriavirus-dependent mavirus</name>
    <dbReference type="NCBI Taxonomy" id="1932923"/>
    <lineage>
        <taxon>Viruses</taxon>
        <taxon>Varidnaviria</taxon>
        <taxon>Bamfordvirae</taxon>
        <taxon>Preplasmiviricota</taxon>
        <taxon>Polisuviricotina</taxon>
        <taxon>Virophaviricetes</taxon>
        <taxon>Lavidavirales</taxon>
        <taxon>Maviroviridae</taxon>
        <taxon>Mavirus</taxon>
        <taxon>Mavirus cafeteriae</taxon>
    </lineage>
</organism>
<dbReference type="SUPFAM" id="SSF56672">
    <property type="entry name" value="DNA/RNA polymerases"/>
    <property type="match status" value="1"/>
</dbReference>
<proteinExistence type="predicted"/>
<protein>
    <recommendedName>
        <fullName evidence="2">DNA-directed DNA polymerase</fullName>
    </recommendedName>
</protein>
<gene>
    <name evidence="1" type="primary">MV03</name>
    <name evidence="1" type="ORF">Mvrk_gpp03</name>
</gene>
<dbReference type="InterPro" id="IPR043502">
    <property type="entry name" value="DNA/RNA_pol_sf"/>
</dbReference>
<sequence>MNDEEIDLLEYVQNLTRQDITPKDKKKQLKLDGKPVKADYYKIIDEEQAEDHNTTIEILNELLKQEEEYQDKLLQISFTYDDKLSFSISHGFFEVKQDGNLYGDTYSFFDDYPDTKHRVQDVITGFAVFYVDKPQNEGGCDGKYNNCLYHCLQDSMGDRVPWKQAQNMKKFLKLKKNDKVPYELLDQLEEKIKANIILSGSYVRESSMQYAETIRITLKDGHYSLTEKRTRLQKQIEGNCRHYHNEPEKKLLIFQNHKNKIRAWDGATFTYVDKSKYTTLEGLKIKCPDDEDIKEFYNMTKTDFNLLKELSNGKYNPFKFYNIIQLAEDIFLQNFKGVEPEPIEQEEALILNKAMGGGVRYAKPGTYKKAFDYDINRFYPHLQLTLSVPVSKPTFKTIEELPDILPYGIYKCQIKTKNKLFKANRYNLYTHYDLNAIRETMKAEIKLIKNDGWNLMQYEGKRIQLSRLGKDYKKLYDISKKGCKVAKMAMNCLWGAISRRKFKLLYTDTLNEPLELNLKDKLRKLEYSDVIQVEKTDTFKAYANDIGGRFSVFLTAKGRYKLNQIIQPHKKYIKYVHTDGWISSKELDLTLSDEFGGVRLDKKGDVEIINKNIKKYI</sequence>
<dbReference type="EMBL" id="KU052222">
    <property type="protein sequence ID" value="API81720.1"/>
    <property type="molecule type" value="Genomic_DNA"/>
</dbReference>
<reference evidence="1" key="1">
    <citation type="journal article" date="2016" name="Nature">
        <title>Host genome integration and giant virus-induced reactivation of the virophage mavirus.</title>
        <authorList>
            <person name="Fischer M.G."/>
            <person name="Hackl T."/>
        </authorList>
    </citation>
    <scope>NUCLEOTIDE SEQUENCE [LARGE SCALE GENOMIC DNA]</scope>
    <source>
        <strain evidence="1">Endo_mavirus</strain>
    </source>
</reference>
<name>A0A1L4BK92_9VIRU</name>